<evidence type="ECO:0000313" key="1">
    <source>
        <dbReference type="EMBL" id="GFT81792.1"/>
    </source>
</evidence>
<dbReference type="EMBL" id="BMAW01023235">
    <property type="protein sequence ID" value="GFT81792.1"/>
    <property type="molecule type" value="Genomic_DNA"/>
</dbReference>
<protein>
    <submittedName>
        <fullName evidence="1">Uncharacterized protein</fullName>
    </submittedName>
</protein>
<proteinExistence type="predicted"/>
<accession>A0A8X6PT06</accession>
<gene>
    <name evidence="1" type="primary">AVEN_184149_1</name>
    <name evidence="1" type="ORF">NPIL_441781</name>
</gene>
<dbReference type="Proteomes" id="UP000887013">
    <property type="component" value="Unassembled WGS sequence"/>
</dbReference>
<organism evidence="1 2">
    <name type="scientific">Nephila pilipes</name>
    <name type="common">Giant wood spider</name>
    <name type="synonym">Nephila maculata</name>
    <dbReference type="NCBI Taxonomy" id="299642"/>
    <lineage>
        <taxon>Eukaryota</taxon>
        <taxon>Metazoa</taxon>
        <taxon>Ecdysozoa</taxon>
        <taxon>Arthropoda</taxon>
        <taxon>Chelicerata</taxon>
        <taxon>Arachnida</taxon>
        <taxon>Araneae</taxon>
        <taxon>Araneomorphae</taxon>
        <taxon>Entelegynae</taxon>
        <taxon>Araneoidea</taxon>
        <taxon>Nephilidae</taxon>
        <taxon>Nephila</taxon>
    </lineage>
</organism>
<reference evidence="1" key="1">
    <citation type="submission" date="2020-08" db="EMBL/GenBank/DDBJ databases">
        <title>Multicomponent nature underlies the extraordinary mechanical properties of spider dragline silk.</title>
        <authorList>
            <person name="Kono N."/>
            <person name="Nakamura H."/>
            <person name="Mori M."/>
            <person name="Yoshida Y."/>
            <person name="Ohtoshi R."/>
            <person name="Malay A.D."/>
            <person name="Moran D.A.P."/>
            <person name="Tomita M."/>
            <person name="Numata K."/>
            <person name="Arakawa K."/>
        </authorList>
    </citation>
    <scope>NUCLEOTIDE SEQUENCE</scope>
</reference>
<comment type="caution">
    <text evidence="1">The sequence shown here is derived from an EMBL/GenBank/DDBJ whole genome shotgun (WGS) entry which is preliminary data.</text>
</comment>
<dbReference type="Gene3D" id="2.60.120.620">
    <property type="entry name" value="q2cbj1_9rhob like domain"/>
    <property type="match status" value="1"/>
</dbReference>
<evidence type="ECO:0000313" key="2">
    <source>
        <dbReference type="Proteomes" id="UP000887013"/>
    </source>
</evidence>
<dbReference type="AlphaFoldDB" id="A0A8X6PT06"/>
<name>A0A8X6PT06_NEPPI</name>
<dbReference type="SUPFAM" id="SSF51197">
    <property type="entry name" value="Clavaminate synthase-like"/>
    <property type="match status" value="1"/>
</dbReference>
<dbReference type="OrthoDB" id="445007at2759"/>
<keyword evidence="2" id="KW-1185">Reference proteome</keyword>
<sequence length="95" mass="11632">MPVDPVPRETCVQFVAGSHKWGWFEPIKFETRLPYPIEDKDFKDRAYQHVPDVEANRDKYDILSWELQKATCYTSQHIMKKNKTWHDYRFYRCQF</sequence>